<feature type="region of interest" description="Disordered" evidence="8">
    <location>
        <begin position="47"/>
        <end position="79"/>
    </location>
</feature>
<evidence type="ECO:0000256" key="7">
    <source>
        <dbReference type="ARBA" id="ARBA00047671"/>
    </source>
</evidence>
<dbReference type="CDD" id="cd00862">
    <property type="entry name" value="ProRS_anticodon_zinc"/>
    <property type="match status" value="1"/>
</dbReference>
<dbReference type="PRINTS" id="PR01046">
    <property type="entry name" value="TRNASYNTHPRO"/>
</dbReference>
<name>E1ZGR2_CHLVA</name>
<keyword evidence="3" id="KW-0547">Nucleotide-binding</keyword>
<keyword evidence="5" id="KW-0030">Aminoacyl-tRNA synthetase</keyword>
<reference evidence="10 11" key="1">
    <citation type="journal article" date="2010" name="Plant Cell">
        <title>The Chlorella variabilis NC64A genome reveals adaptation to photosymbiosis, coevolution with viruses, and cryptic sex.</title>
        <authorList>
            <person name="Blanc G."/>
            <person name="Duncan G."/>
            <person name="Agarkova I."/>
            <person name="Borodovsky M."/>
            <person name="Gurnon J."/>
            <person name="Kuo A."/>
            <person name="Lindquist E."/>
            <person name="Lucas S."/>
            <person name="Pangilinan J."/>
            <person name="Polle J."/>
            <person name="Salamov A."/>
            <person name="Terry A."/>
            <person name="Yamada T."/>
            <person name="Dunigan D.D."/>
            <person name="Grigoriev I.V."/>
            <person name="Claverie J.M."/>
            <person name="Van Etten J.L."/>
        </authorList>
    </citation>
    <scope>NUCLEOTIDE SEQUENCE [LARGE SCALE GENOMIC DNA]</scope>
    <source>
        <strain evidence="10 11">NC64A</strain>
    </source>
</reference>
<dbReference type="AlphaFoldDB" id="E1ZGR2"/>
<dbReference type="KEGG" id="cvr:CHLNCDRAFT_24199"/>
<dbReference type="EMBL" id="GL433846">
    <property type="protein sequence ID" value="EFN54981.1"/>
    <property type="molecule type" value="Genomic_DNA"/>
</dbReference>
<evidence type="ECO:0000256" key="4">
    <source>
        <dbReference type="ARBA" id="ARBA00022840"/>
    </source>
</evidence>
<accession>E1ZGR2</accession>
<dbReference type="FunCoup" id="E1ZGR2">
    <property type="interactions" value="537"/>
</dbReference>
<dbReference type="FunFam" id="3.30.110.30:FF:000004">
    <property type="entry name" value="Proline--tRNA ligase, chloroplastic/mitochondrial"/>
    <property type="match status" value="1"/>
</dbReference>
<evidence type="ECO:0000256" key="6">
    <source>
        <dbReference type="ARBA" id="ARBA00029731"/>
    </source>
</evidence>
<dbReference type="PANTHER" id="PTHR43382:SF3">
    <property type="entry name" value="PROLINE--TRNA LIGASE, CHLOROPLASTIC_MITOCHONDRIAL"/>
    <property type="match status" value="1"/>
</dbReference>
<dbReference type="GeneID" id="17354519"/>
<dbReference type="InterPro" id="IPR016061">
    <property type="entry name" value="Pro-tRNA_ligase_II_C"/>
</dbReference>
<dbReference type="eggNOG" id="KOG4163">
    <property type="taxonomic scope" value="Eukaryota"/>
</dbReference>
<evidence type="ECO:0000313" key="11">
    <source>
        <dbReference type="Proteomes" id="UP000008141"/>
    </source>
</evidence>
<evidence type="ECO:0000313" key="10">
    <source>
        <dbReference type="EMBL" id="EFN54981.1"/>
    </source>
</evidence>
<dbReference type="InterPro" id="IPR036621">
    <property type="entry name" value="Anticodon-bd_dom_sf"/>
</dbReference>
<evidence type="ECO:0000256" key="5">
    <source>
        <dbReference type="ARBA" id="ARBA00023146"/>
    </source>
</evidence>
<dbReference type="Pfam" id="PF03129">
    <property type="entry name" value="HGTP_anticodon"/>
    <property type="match status" value="1"/>
</dbReference>
<dbReference type="Gene3D" id="3.30.930.10">
    <property type="entry name" value="Bira Bifunctional Protein, Domain 2"/>
    <property type="match status" value="1"/>
</dbReference>
<dbReference type="RefSeq" id="XP_005847083.1">
    <property type="nucleotide sequence ID" value="XM_005847021.1"/>
</dbReference>
<evidence type="ECO:0000259" key="9">
    <source>
        <dbReference type="PROSITE" id="PS50862"/>
    </source>
</evidence>
<dbReference type="Gene3D" id="3.30.110.30">
    <property type="entry name" value="C-terminal domain of ProRS"/>
    <property type="match status" value="1"/>
</dbReference>
<evidence type="ECO:0000256" key="1">
    <source>
        <dbReference type="ARBA" id="ARBA00012831"/>
    </source>
</evidence>
<sequence>MGPADAETCVTAPCCCCRGSAWLCGTVQRGGGRLAPRRGQAALGTAELVAEQQQQPKQQKQKKQQQKQQGGGKKGEARAITPKSEDFSRWYLDVVRECQLADYGPVRGTMVIRPYGYAIWEGVQSHLDRAFKETGHQNAYFPQLIPLSFLQKEADHVEGFAPELALVTKGGGKELEEPLVVRPTSETIVNHMFAQWVQSYRDLPLLINQWANVHRWEMRTRPFVRTLEFLWQEGHTAHATAQEAEEETIRMLRVYEDFAVNVAAMPVVAGRKSRIESFAGANCTYTIEAMMGDRRALQARRRAPWGRQEGARLAGTSHNLGDNFARAFGTRYLDEGGQLQYVHQSSWGVSTRMVGGIIMTHGDDAGLRLPPRLAPTQVVIVPILKKDVDGEAVMAAVQRLEAALRGAGVRVQVDASTDRTPGWKFNQYEMKGVPVRVEVGPRDVEQGTCVTARRDVAGKEGKQFGVPLEPAAFVQHVTALLEDIQAALLRQARDFRDANIVDVASYEELQAAVAEGKWARGPWAGSDEQERQVKEETSATLRCFPFDQPQHSGTCFLTGQPATEVAIFSKAY</sequence>
<dbReference type="Gene3D" id="3.40.50.800">
    <property type="entry name" value="Anticodon-binding domain"/>
    <property type="match status" value="1"/>
</dbReference>
<feature type="domain" description="Aminoacyl-transfer RNA synthetases class-II family profile" evidence="9">
    <location>
        <begin position="107"/>
        <end position="370"/>
    </location>
</feature>
<dbReference type="CDD" id="cd00778">
    <property type="entry name" value="ProRS_core_arch_euk"/>
    <property type="match status" value="1"/>
</dbReference>
<dbReference type="InterPro" id="IPR006195">
    <property type="entry name" value="aa-tRNA-synth_II"/>
</dbReference>
<dbReference type="SMART" id="SM00946">
    <property type="entry name" value="ProRS-C_1"/>
    <property type="match status" value="1"/>
</dbReference>
<dbReference type="Proteomes" id="UP000008141">
    <property type="component" value="Unassembled WGS sequence"/>
</dbReference>
<dbReference type="GO" id="GO:0006433">
    <property type="term" value="P:prolyl-tRNA aminoacylation"/>
    <property type="evidence" value="ECO:0007669"/>
    <property type="project" value="InterPro"/>
</dbReference>
<dbReference type="SUPFAM" id="SSF64586">
    <property type="entry name" value="C-terminal domain of ProRS"/>
    <property type="match status" value="1"/>
</dbReference>
<dbReference type="GO" id="GO:0017101">
    <property type="term" value="C:aminoacyl-tRNA synthetase multienzyme complex"/>
    <property type="evidence" value="ECO:0007669"/>
    <property type="project" value="TreeGrafter"/>
</dbReference>
<dbReference type="InParanoid" id="E1ZGR2"/>
<dbReference type="InterPro" id="IPR017449">
    <property type="entry name" value="Pro-tRNA_synth_II"/>
</dbReference>
<dbReference type="InterPro" id="IPR002316">
    <property type="entry name" value="Pro-tRNA-ligase_IIa"/>
</dbReference>
<protein>
    <recommendedName>
        <fullName evidence="1">proline--tRNA ligase</fullName>
        <ecNumber evidence="1">6.1.1.15</ecNumber>
    </recommendedName>
    <alternativeName>
        <fullName evidence="6">Prolyl-tRNA synthetase</fullName>
    </alternativeName>
</protein>
<proteinExistence type="inferred from homology"/>
<dbReference type="SUPFAM" id="SSF55681">
    <property type="entry name" value="Class II aaRS and biotin synthetases"/>
    <property type="match status" value="1"/>
</dbReference>
<dbReference type="GO" id="GO:0005737">
    <property type="term" value="C:cytoplasm"/>
    <property type="evidence" value="ECO:0007669"/>
    <property type="project" value="InterPro"/>
</dbReference>
<organism evidence="11">
    <name type="scientific">Chlorella variabilis</name>
    <name type="common">Green alga</name>
    <dbReference type="NCBI Taxonomy" id="554065"/>
    <lineage>
        <taxon>Eukaryota</taxon>
        <taxon>Viridiplantae</taxon>
        <taxon>Chlorophyta</taxon>
        <taxon>core chlorophytes</taxon>
        <taxon>Trebouxiophyceae</taxon>
        <taxon>Chlorellales</taxon>
        <taxon>Chlorellaceae</taxon>
        <taxon>Chlorella clade</taxon>
        <taxon>Chlorella</taxon>
    </lineage>
</organism>
<dbReference type="OMA" id="HRWEMRT"/>
<keyword evidence="2" id="KW-0436">Ligase</keyword>
<keyword evidence="4" id="KW-0067">ATP-binding</keyword>
<dbReference type="PANTHER" id="PTHR43382">
    <property type="entry name" value="PROLYL-TRNA SYNTHETASE"/>
    <property type="match status" value="1"/>
</dbReference>
<dbReference type="SUPFAM" id="SSF52954">
    <property type="entry name" value="Class II aaRS ABD-related"/>
    <property type="match status" value="1"/>
</dbReference>
<dbReference type="InterPro" id="IPR033721">
    <property type="entry name" value="ProRS_core_arch_euk"/>
</dbReference>
<dbReference type="InterPro" id="IPR045864">
    <property type="entry name" value="aa-tRNA-synth_II/BPL/LPL"/>
</dbReference>
<dbReference type="NCBIfam" id="TIGR00408">
    <property type="entry name" value="proS_fam_I"/>
    <property type="match status" value="1"/>
</dbReference>
<evidence type="ECO:0000256" key="8">
    <source>
        <dbReference type="SAM" id="MobiDB-lite"/>
    </source>
</evidence>
<evidence type="ECO:0000256" key="2">
    <source>
        <dbReference type="ARBA" id="ARBA00022598"/>
    </source>
</evidence>
<gene>
    <name evidence="10" type="ORF">CHLNCDRAFT_24199</name>
</gene>
<dbReference type="FunFam" id="3.30.930.10:FF:000023">
    <property type="entry name" value="Proline--tRNA ligase"/>
    <property type="match status" value="1"/>
</dbReference>
<dbReference type="InterPro" id="IPR002314">
    <property type="entry name" value="aa-tRNA-synt_IIb"/>
</dbReference>
<comment type="catalytic activity">
    <reaction evidence="7">
        <text>tRNA(Pro) + L-proline + ATP = L-prolyl-tRNA(Pro) + AMP + diphosphate</text>
        <dbReference type="Rhea" id="RHEA:14305"/>
        <dbReference type="Rhea" id="RHEA-COMP:9700"/>
        <dbReference type="Rhea" id="RHEA-COMP:9702"/>
        <dbReference type="ChEBI" id="CHEBI:30616"/>
        <dbReference type="ChEBI" id="CHEBI:33019"/>
        <dbReference type="ChEBI" id="CHEBI:60039"/>
        <dbReference type="ChEBI" id="CHEBI:78442"/>
        <dbReference type="ChEBI" id="CHEBI:78532"/>
        <dbReference type="ChEBI" id="CHEBI:456215"/>
        <dbReference type="EC" id="6.1.1.15"/>
    </reaction>
</comment>
<dbReference type="Pfam" id="PF09180">
    <property type="entry name" value="ProRS-C_1"/>
    <property type="match status" value="1"/>
</dbReference>
<dbReference type="Pfam" id="PF00587">
    <property type="entry name" value="tRNA-synt_2b"/>
    <property type="match status" value="1"/>
</dbReference>
<dbReference type="InterPro" id="IPR004154">
    <property type="entry name" value="Anticodon-bd"/>
</dbReference>
<evidence type="ECO:0000256" key="3">
    <source>
        <dbReference type="ARBA" id="ARBA00022741"/>
    </source>
</evidence>
<dbReference type="STRING" id="554065.E1ZGR2"/>
<dbReference type="InterPro" id="IPR004499">
    <property type="entry name" value="Pro-tRNA-ligase_IIa_arc-type"/>
</dbReference>
<dbReference type="OrthoDB" id="1350766at2759"/>
<dbReference type="HAMAP" id="MF_01571">
    <property type="entry name" value="Pro_tRNA_synth_type3"/>
    <property type="match status" value="1"/>
</dbReference>
<keyword evidence="11" id="KW-1185">Reference proteome</keyword>
<dbReference type="PROSITE" id="PS50862">
    <property type="entry name" value="AA_TRNA_LIGASE_II"/>
    <property type="match status" value="1"/>
</dbReference>
<dbReference type="EC" id="6.1.1.15" evidence="1"/>
<dbReference type="GO" id="GO:0005524">
    <property type="term" value="F:ATP binding"/>
    <property type="evidence" value="ECO:0007669"/>
    <property type="project" value="UniProtKB-KW"/>
</dbReference>
<dbReference type="GO" id="GO:0004827">
    <property type="term" value="F:proline-tRNA ligase activity"/>
    <property type="evidence" value="ECO:0007669"/>
    <property type="project" value="UniProtKB-EC"/>
</dbReference>